<sequence length="51" mass="5799">MSVVSLPPCHHRKGNIPPPPLFCSSRRPLMGFVPLRIKKEQFSLVDRSLQT</sequence>
<reference evidence="1" key="1">
    <citation type="submission" date="2023-12" db="EMBL/GenBank/DDBJ databases">
        <title>Genome assembly of Anisodus tanguticus.</title>
        <authorList>
            <person name="Wang Y.-J."/>
        </authorList>
    </citation>
    <scope>NUCLEOTIDE SEQUENCE</scope>
    <source>
        <strain evidence="1">KB-2021</strain>
        <tissue evidence="1">Leaf</tissue>
    </source>
</reference>
<evidence type="ECO:0000313" key="1">
    <source>
        <dbReference type="EMBL" id="KAK4374983.1"/>
    </source>
</evidence>
<dbReference type="EMBL" id="JAVYJV010000003">
    <property type="protein sequence ID" value="KAK4374983.1"/>
    <property type="molecule type" value="Genomic_DNA"/>
</dbReference>
<organism evidence="1 2">
    <name type="scientific">Anisodus tanguticus</name>
    <dbReference type="NCBI Taxonomy" id="243964"/>
    <lineage>
        <taxon>Eukaryota</taxon>
        <taxon>Viridiplantae</taxon>
        <taxon>Streptophyta</taxon>
        <taxon>Embryophyta</taxon>
        <taxon>Tracheophyta</taxon>
        <taxon>Spermatophyta</taxon>
        <taxon>Magnoliopsida</taxon>
        <taxon>eudicotyledons</taxon>
        <taxon>Gunneridae</taxon>
        <taxon>Pentapetalae</taxon>
        <taxon>asterids</taxon>
        <taxon>lamiids</taxon>
        <taxon>Solanales</taxon>
        <taxon>Solanaceae</taxon>
        <taxon>Solanoideae</taxon>
        <taxon>Hyoscyameae</taxon>
        <taxon>Anisodus</taxon>
    </lineage>
</organism>
<proteinExistence type="predicted"/>
<dbReference type="AlphaFoldDB" id="A0AAE1SPF2"/>
<comment type="caution">
    <text evidence="1">The sequence shown here is derived from an EMBL/GenBank/DDBJ whole genome shotgun (WGS) entry which is preliminary data.</text>
</comment>
<evidence type="ECO:0000313" key="2">
    <source>
        <dbReference type="Proteomes" id="UP001291623"/>
    </source>
</evidence>
<name>A0AAE1SPF2_9SOLA</name>
<keyword evidence="2" id="KW-1185">Reference proteome</keyword>
<accession>A0AAE1SPF2</accession>
<protein>
    <submittedName>
        <fullName evidence="1">Uncharacterized protein</fullName>
    </submittedName>
</protein>
<gene>
    <name evidence="1" type="ORF">RND71_005660</name>
</gene>
<dbReference type="Proteomes" id="UP001291623">
    <property type="component" value="Unassembled WGS sequence"/>
</dbReference>